<feature type="compositionally biased region" description="Basic and acidic residues" evidence="1">
    <location>
        <begin position="39"/>
        <end position="51"/>
    </location>
</feature>
<name>A0A319DJ26_9EURO</name>
<accession>A0A319DJ26</accession>
<dbReference type="GeneID" id="37132731"/>
<feature type="region of interest" description="Disordered" evidence="1">
    <location>
        <begin position="39"/>
        <end position="68"/>
    </location>
</feature>
<reference evidence="2 3" key="1">
    <citation type="submission" date="2016-12" db="EMBL/GenBank/DDBJ databases">
        <title>The genomes of Aspergillus section Nigri reveals drivers in fungal speciation.</title>
        <authorList>
            <consortium name="DOE Joint Genome Institute"/>
            <person name="Vesth T.C."/>
            <person name="Nybo J."/>
            <person name="Theobald S."/>
            <person name="Brandl J."/>
            <person name="Frisvad J.C."/>
            <person name="Nielsen K.F."/>
            <person name="Lyhne E.K."/>
            <person name="Kogle M.E."/>
            <person name="Kuo A."/>
            <person name="Riley R."/>
            <person name="Clum A."/>
            <person name="Nolan M."/>
            <person name="Lipzen A."/>
            <person name="Salamov A."/>
            <person name="Henrissat B."/>
            <person name="Wiebenga A."/>
            <person name="De Vries R.P."/>
            <person name="Grigoriev I.V."/>
            <person name="Mortensen U.H."/>
            <person name="Andersen M.R."/>
            <person name="Baker S.E."/>
        </authorList>
    </citation>
    <scope>NUCLEOTIDE SEQUENCE [LARGE SCALE GENOMIC DNA]</scope>
    <source>
        <strain evidence="2 3">CBS 121591</strain>
    </source>
</reference>
<dbReference type="VEuPathDB" id="FungiDB:BO82DRAFT_133159"/>
<sequence length="68" mass="7569">MISALGIILVPSPSLSRCSDLFGVSNGIMLGKRRCEKKKKDTAVDRHHPPSRDTYGTVDHHHHVTHRA</sequence>
<evidence type="ECO:0000256" key="1">
    <source>
        <dbReference type="SAM" id="MobiDB-lite"/>
    </source>
</evidence>
<proteinExistence type="predicted"/>
<dbReference type="Proteomes" id="UP000248340">
    <property type="component" value="Unassembled WGS sequence"/>
</dbReference>
<dbReference type="EMBL" id="KZ821719">
    <property type="protein sequence ID" value="PYH79432.1"/>
    <property type="molecule type" value="Genomic_DNA"/>
</dbReference>
<keyword evidence="3" id="KW-1185">Reference proteome</keyword>
<gene>
    <name evidence="2" type="ORF">BO82DRAFT_133159</name>
</gene>
<dbReference type="AlphaFoldDB" id="A0A319DJ26"/>
<dbReference type="RefSeq" id="XP_025489632.1">
    <property type="nucleotide sequence ID" value="XM_025629990.1"/>
</dbReference>
<protein>
    <submittedName>
        <fullName evidence="2">Uncharacterized protein</fullName>
    </submittedName>
</protein>
<evidence type="ECO:0000313" key="2">
    <source>
        <dbReference type="EMBL" id="PYH79432.1"/>
    </source>
</evidence>
<organism evidence="2 3">
    <name type="scientific">Aspergillus uvarum CBS 121591</name>
    <dbReference type="NCBI Taxonomy" id="1448315"/>
    <lineage>
        <taxon>Eukaryota</taxon>
        <taxon>Fungi</taxon>
        <taxon>Dikarya</taxon>
        <taxon>Ascomycota</taxon>
        <taxon>Pezizomycotina</taxon>
        <taxon>Eurotiomycetes</taxon>
        <taxon>Eurotiomycetidae</taxon>
        <taxon>Eurotiales</taxon>
        <taxon>Aspergillaceae</taxon>
        <taxon>Aspergillus</taxon>
        <taxon>Aspergillus subgen. Circumdati</taxon>
    </lineage>
</organism>
<evidence type="ECO:0000313" key="3">
    <source>
        <dbReference type="Proteomes" id="UP000248340"/>
    </source>
</evidence>